<protein>
    <recommendedName>
        <fullName evidence="9">WD repeat-containing protein 76</fullName>
    </recommendedName>
</protein>
<dbReference type="PANTHER" id="PTHR14773">
    <property type="entry name" value="WD REPEAT-CONTAINING PROTEIN 76"/>
    <property type="match status" value="1"/>
</dbReference>
<dbReference type="InterPro" id="IPR050853">
    <property type="entry name" value="WD_repeat_DNA-damage-binding"/>
</dbReference>
<proteinExistence type="inferred from homology"/>
<dbReference type="Proteomes" id="UP001187192">
    <property type="component" value="Unassembled WGS sequence"/>
</dbReference>
<dbReference type="EMBL" id="BTGU01000025">
    <property type="protein sequence ID" value="GMN47173.1"/>
    <property type="molecule type" value="Genomic_DNA"/>
</dbReference>
<evidence type="ECO:0000313" key="8">
    <source>
        <dbReference type="Proteomes" id="UP001187192"/>
    </source>
</evidence>
<dbReference type="PROSITE" id="PS00678">
    <property type="entry name" value="WD_REPEATS_1"/>
    <property type="match status" value="1"/>
</dbReference>
<keyword evidence="5" id="KW-0238">DNA-binding</keyword>
<evidence type="ECO:0000256" key="4">
    <source>
        <dbReference type="ARBA" id="ARBA00022763"/>
    </source>
</evidence>
<dbReference type="PROSITE" id="PS50082">
    <property type="entry name" value="WD_REPEATS_2"/>
    <property type="match status" value="1"/>
</dbReference>
<evidence type="ECO:0000313" key="7">
    <source>
        <dbReference type="EMBL" id="GMN47173.1"/>
    </source>
</evidence>
<dbReference type="InterPro" id="IPR001680">
    <property type="entry name" value="WD40_rpt"/>
</dbReference>
<accession>A0AA88AJF5</accession>
<evidence type="ECO:0000256" key="6">
    <source>
        <dbReference type="PROSITE-ProRule" id="PRU00221"/>
    </source>
</evidence>
<organism evidence="7 8">
    <name type="scientific">Ficus carica</name>
    <name type="common">Common fig</name>
    <dbReference type="NCBI Taxonomy" id="3494"/>
    <lineage>
        <taxon>Eukaryota</taxon>
        <taxon>Viridiplantae</taxon>
        <taxon>Streptophyta</taxon>
        <taxon>Embryophyta</taxon>
        <taxon>Tracheophyta</taxon>
        <taxon>Spermatophyta</taxon>
        <taxon>Magnoliopsida</taxon>
        <taxon>eudicotyledons</taxon>
        <taxon>Gunneridae</taxon>
        <taxon>Pentapetalae</taxon>
        <taxon>rosids</taxon>
        <taxon>fabids</taxon>
        <taxon>Rosales</taxon>
        <taxon>Moraceae</taxon>
        <taxon>Ficeae</taxon>
        <taxon>Ficus</taxon>
    </lineage>
</organism>
<dbReference type="Pfam" id="PF00400">
    <property type="entry name" value="WD40"/>
    <property type="match status" value="2"/>
</dbReference>
<sequence>MSEAYGGDQGSDRALIGAILRNSKKSEMDDSEFGRDRVCEFGEFGEDENLSNLVKKVEGDSFDLCCMTVKPENVARILPDRITHIKFFPRSSSRIIVAGNKLGDVGFWNLDHRRDGGTEDGIYMYHAHSGSVSGISIHKHCLSKVYTSCNDGFIRSMDAEKEVFDLIYSSKYSICSLSQRSNDAKCLYFGDASGLLNIWDERMGKCSTRKFLHVGRINSIDFNSDNPYTLATSSSDGNVCVWDLRSIDTIKPETLNTISHKESVHSAYFSPSGKCLVSSCFDNKVGIHSGINFEETSMIRHKNQAGIWFAPFRAIWGWDDSHIFIGSTKIGRGVDVISPSQRRTIFTLQSPHVTAIPCTFDAYPYNVGMLAGAISRVQVYLWTMSCGI</sequence>
<dbReference type="PROSITE" id="PS50294">
    <property type="entry name" value="WD_REPEATS_REGION"/>
    <property type="match status" value="1"/>
</dbReference>
<dbReference type="PANTHER" id="PTHR14773:SF0">
    <property type="entry name" value="WD REPEAT-CONTAINING PROTEIN 76"/>
    <property type="match status" value="1"/>
</dbReference>
<evidence type="ECO:0000256" key="5">
    <source>
        <dbReference type="ARBA" id="ARBA00023125"/>
    </source>
</evidence>
<comment type="caution">
    <text evidence="7">The sequence shown here is derived from an EMBL/GenBank/DDBJ whole genome shotgun (WGS) entry which is preliminary data.</text>
</comment>
<reference evidence="7" key="1">
    <citation type="submission" date="2023-07" db="EMBL/GenBank/DDBJ databases">
        <title>draft genome sequence of fig (Ficus carica).</title>
        <authorList>
            <person name="Takahashi T."/>
            <person name="Nishimura K."/>
        </authorList>
    </citation>
    <scope>NUCLEOTIDE SEQUENCE</scope>
</reference>
<evidence type="ECO:0000256" key="1">
    <source>
        <dbReference type="ARBA" id="ARBA00005434"/>
    </source>
</evidence>
<dbReference type="GO" id="GO:0005634">
    <property type="term" value="C:nucleus"/>
    <property type="evidence" value="ECO:0007669"/>
    <property type="project" value="TreeGrafter"/>
</dbReference>
<dbReference type="Gene3D" id="2.130.10.10">
    <property type="entry name" value="YVTN repeat-like/Quinoprotein amine dehydrogenase"/>
    <property type="match status" value="1"/>
</dbReference>
<dbReference type="InterPro" id="IPR015943">
    <property type="entry name" value="WD40/YVTN_repeat-like_dom_sf"/>
</dbReference>
<dbReference type="SUPFAM" id="SSF50978">
    <property type="entry name" value="WD40 repeat-like"/>
    <property type="match status" value="1"/>
</dbReference>
<evidence type="ECO:0000256" key="3">
    <source>
        <dbReference type="ARBA" id="ARBA00022737"/>
    </source>
</evidence>
<dbReference type="AlphaFoldDB" id="A0AA88AJF5"/>
<name>A0AA88AJF5_FICCA</name>
<evidence type="ECO:0008006" key="9">
    <source>
        <dbReference type="Google" id="ProtNLM"/>
    </source>
</evidence>
<dbReference type="GO" id="GO:2000001">
    <property type="term" value="P:regulation of DNA damage checkpoint"/>
    <property type="evidence" value="ECO:0007669"/>
    <property type="project" value="TreeGrafter"/>
</dbReference>
<comment type="similarity">
    <text evidence="1">Belongs to the WD repeat DDB2/WDR76 family.</text>
</comment>
<keyword evidence="2 6" id="KW-0853">WD repeat</keyword>
<dbReference type="GO" id="GO:0006974">
    <property type="term" value="P:DNA damage response"/>
    <property type="evidence" value="ECO:0007669"/>
    <property type="project" value="UniProtKB-KW"/>
</dbReference>
<keyword evidence="8" id="KW-1185">Reference proteome</keyword>
<dbReference type="InterPro" id="IPR036322">
    <property type="entry name" value="WD40_repeat_dom_sf"/>
</dbReference>
<dbReference type="GO" id="GO:0003677">
    <property type="term" value="F:DNA binding"/>
    <property type="evidence" value="ECO:0007669"/>
    <property type="project" value="UniProtKB-KW"/>
</dbReference>
<gene>
    <name evidence="7" type="ORF">TIFTF001_016351</name>
</gene>
<dbReference type="InterPro" id="IPR019775">
    <property type="entry name" value="WD40_repeat_CS"/>
</dbReference>
<keyword evidence="3" id="KW-0677">Repeat</keyword>
<evidence type="ECO:0000256" key="2">
    <source>
        <dbReference type="ARBA" id="ARBA00022574"/>
    </source>
</evidence>
<keyword evidence="4" id="KW-0227">DNA damage</keyword>
<feature type="repeat" description="WD" evidence="6">
    <location>
        <begin position="213"/>
        <end position="252"/>
    </location>
</feature>
<dbReference type="SMART" id="SM00320">
    <property type="entry name" value="WD40"/>
    <property type="match status" value="5"/>
</dbReference>